<dbReference type="GO" id="GO:0005829">
    <property type="term" value="C:cytosol"/>
    <property type="evidence" value="ECO:0007669"/>
    <property type="project" value="UniProtKB-SubCell"/>
</dbReference>
<comment type="catalytic activity">
    <reaction evidence="6">
        <text>RX + glutathione = an S-substituted glutathione + a halide anion + H(+)</text>
        <dbReference type="Rhea" id="RHEA:16437"/>
        <dbReference type="ChEBI" id="CHEBI:15378"/>
        <dbReference type="ChEBI" id="CHEBI:16042"/>
        <dbReference type="ChEBI" id="CHEBI:17792"/>
        <dbReference type="ChEBI" id="CHEBI:57925"/>
        <dbReference type="ChEBI" id="CHEBI:90779"/>
        <dbReference type="EC" id="2.5.1.18"/>
    </reaction>
</comment>
<name>A0AAV5J4R7_9ROSI</name>
<dbReference type="InterPro" id="IPR036249">
    <property type="entry name" value="Thioredoxin-like_sf"/>
</dbReference>
<dbReference type="SFLD" id="SFLDG01152">
    <property type="entry name" value="Main.3:_Omega-_and_Tau-like"/>
    <property type="match status" value="1"/>
</dbReference>
<dbReference type="CDD" id="cd03058">
    <property type="entry name" value="GST_N_Tau"/>
    <property type="match status" value="1"/>
</dbReference>
<dbReference type="InterPro" id="IPR004045">
    <property type="entry name" value="Glutathione_S-Trfase_N"/>
</dbReference>
<feature type="domain" description="GST C-terminal" evidence="8">
    <location>
        <begin position="102"/>
        <end position="229"/>
    </location>
</feature>
<dbReference type="SFLD" id="SFLDG00358">
    <property type="entry name" value="Main_(cytGST)"/>
    <property type="match status" value="1"/>
</dbReference>
<dbReference type="PANTHER" id="PTHR11260:SF676">
    <property type="entry name" value="GLUTATHIONE S-TRANSFERASE U8"/>
    <property type="match status" value="1"/>
</dbReference>
<accession>A0AAV5J4R7</accession>
<dbReference type="Gene3D" id="3.40.30.10">
    <property type="entry name" value="Glutaredoxin"/>
    <property type="match status" value="1"/>
</dbReference>
<sequence length="232" mass="26363">MKSKDGIGEEVESGKMSDWVKLIGAVGVPASHRVELALKLKGIPYEFIAEDLSNKSPLLLEYNPVHQKVPILLHNGKPRAESLVVIEYIDETWKTNPILPHDPYHRAMARFWAKFIDEKCVGGLWNTCWSAEAEREKAVEEGLECLKMLEDTLEGKRFFGGETIGMVDIVPSYVAFWLGVIEEVSEVKLLTEEKVPGLFRWTEEFLSCVTIQEGLPAREKIIGYLRARFRSE</sequence>
<comment type="caution">
    <text evidence="9">The sequence shown here is derived from an EMBL/GenBank/DDBJ whole genome shotgun (WGS) entry which is preliminary data.</text>
</comment>
<dbReference type="GO" id="GO:0006749">
    <property type="term" value="P:glutathione metabolic process"/>
    <property type="evidence" value="ECO:0007669"/>
    <property type="project" value="InterPro"/>
</dbReference>
<reference evidence="9 10" key="1">
    <citation type="journal article" date="2021" name="Commun. Biol.">
        <title>The genome of Shorea leprosula (Dipterocarpaceae) highlights the ecological relevance of drought in aseasonal tropical rainforests.</title>
        <authorList>
            <person name="Ng K.K.S."/>
            <person name="Kobayashi M.J."/>
            <person name="Fawcett J.A."/>
            <person name="Hatakeyama M."/>
            <person name="Paape T."/>
            <person name="Ng C.H."/>
            <person name="Ang C.C."/>
            <person name="Tnah L.H."/>
            <person name="Lee C.T."/>
            <person name="Nishiyama T."/>
            <person name="Sese J."/>
            <person name="O'Brien M.J."/>
            <person name="Copetti D."/>
            <person name="Mohd Noor M.I."/>
            <person name="Ong R.C."/>
            <person name="Putra M."/>
            <person name="Sireger I.Z."/>
            <person name="Indrioko S."/>
            <person name="Kosugi Y."/>
            <person name="Izuno A."/>
            <person name="Isagi Y."/>
            <person name="Lee S.L."/>
            <person name="Shimizu K.K."/>
        </authorList>
    </citation>
    <scope>NUCLEOTIDE SEQUENCE [LARGE SCALE GENOMIC DNA]</scope>
    <source>
        <strain evidence="9">214</strain>
    </source>
</reference>
<dbReference type="InterPro" id="IPR045073">
    <property type="entry name" value="Omega/Tau-like"/>
</dbReference>
<dbReference type="EMBL" id="BPVZ01000024">
    <property type="protein sequence ID" value="GKV05926.1"/>
    <property type="molecule type" value="Genomic_DNA"/>
</dbReference>
<evidence type="ECO:0000313" key="9">
    <source>
        <dbReference type="EMBL" id="GKV05926.1"/>
    </source>
</evidence>
<dbReference type="InterPro" id="IPR045074">
    <property type="entry name" value="GST_C_Tau"/>
</dbReference>
<keyword evidence="10" id="KW-1185">Reference proteome</keyword>
<dbReference type="AlphaFoldDB" id="A0AAV5J4R7"/>
<dbReference type="Proteomes" id="UP001054252">
    <property type="component" value="Unassembled WGS sequence"/>
</dbReference>
<dbReference type="GO" id="GO:0009407">
    <property type="term" value="P:toxin catabolic process"/>
    <property type="evidence" value="ECO:0007669"/>
    <property type="project" value="UniProtKB-ARBA"/>
</dbReference>
<organism evidence="9 10">
    <name type="scientific">Rubroshorea leprosula</name>
    <dbReference type="NCBI Taxonomy" id="152421"/>
    <lineage>
        <taxon>Eukaryota</taxon>
        <taxon>Viridiplantae</taxon>
        <taxon>Streptophyta</taxon>
        <taxon>Embryophyta</taxon>
        <taxon>Tracheophyta</taxon>
        <taxon>Spermatophyta</taxon>
        <taxon>Magnoliopsida</taxon>
        <taxon>eudicotyledons</taxon>
        <taxon>Gunneridae</taxon>
        <taxon>Pentapetalae</taxon>
        <taxon>rosids</taxon>
        <taxon>malvids</taxon>
        <taxon>Malvales</taxon>
        <taxon>Dipterocarpaceae</taxon>
        <taxon>Rubroshorea</taxon>
    </lineage>
</organism>
<evidence type="ECO:0000256" key="1">
    <source>
        <dbReference type="ARBA" id="ARBA00004514"/>
    </source>
</evidence>
<gene>
    <name evidence="9" type="ORF">SLEP1_g17875</name>
</gene>
<evidence type="ECO:0000256" key="6">
    <source>
        <dbReference type="ARBA" id="ARBA00047960"/>
    </source>
</evidence>
<comment type="subcellular location">
    <subcellularLocation>
        <location evidence="1">Cytoplasm</location>
        <location evidence="1">Cytosol</location>
    </subcellularLocation>
</comment>
<dbReference type="GO" id="GO:0004364">
    <property type="term" value="F:glutathione transferase activity"/>
    <property type="evidence" value="ECO:0007669"/>
    <property type="project" value="UniProtKB-EC"/>
</dbReference>
<dbReference type="InterPro" id="IPR040079">
    <property type="entry name" value="Glutathione_S-Trfase"/>
</dbReference>
<dbReference type="PROSITE" id="PS50404">
    <property type="entry name" value="GST_NTER"/>
    <property type="match status" value="1"/>
</dbReference>
<evidence type="ECO:0000256" key="5">
    <source>
        <dbReference type="ARBA" id="ARBA00025743"/>
    </source>
</evidence>
<dbReference type="SFLD" id="SFLDS00019">
    <property type="entry name" value="Glutathione_Transferase_(cytos"/>
    <property type="match status" value="1"/>
</dbReference>
<evidence type="ECO:0000256" key="4">
    <source>
        <dbReference type="ARBA" id="ARBA00022679"/>
    </source>
</evidence>
<feature type="domain" description="GST N-terminal" evidence="7">
    <location>
        <begin position="18"/>
        <end position="97"/>
    </location>
</feature>
<dbReference type="InterPro" id="IPR010987">
    <property type="entry name" value="Glutathione-S-Trfase_C-like"/>
</dbReference>
<dbReference type="SUPFAM" id="SSF47616">
    <property type="entry name" value="GST C-terminal domain-like"/>
    <property type="match status" value="1"/>
</dbReference>
<dbReference type="Pfam" id="PF00043">
    <property type="entry name" value="GST_C"/>
    <property type="match status" value="1"/>
</dbReference>
<dbReference type="PANTHER" id="PTHR11260">
    <property type="entry name" value="GLUTATHIONE S-TRANSFERASE, GST, SUPERFAMILY, GST DOMAIN CONTAINING"/>
    <property type="match status" value="1"/>
</dbReference>
<evidence type="ECO:0000256" key="3">
    <source>
        <dbReference type="ARBA" id="ARBA00022575"/>
    </source>
</evidence>
<comment type="similarity">
    <text evidence="5">Belongs to the GST superfamily. Tau family.</text>
</comment>
<proteinExistence type="inferred from homology"/>
<dbReference type="Gene3D" id="1.20.1050.10">
    <property type="match status" value="1"/>
</dbReference>
<dbReference type="EC" id="2.5.1.18" evidence="2"/>
<dbReference type="InterPro" id="IPR036282">
    <property type="entry name" value="Glutathione-S-Trfase_C_sf"/>
</dbReference>
<dbReference type="FunFam" id="1.20.1050.10:FF:000012">
    <property type="entry name" value="Tau class glutathione S-transferase"/>
    <property type="match status" value="1"/>
</dbReference>
<protein>
    <recommendedName>
        <fullName evidence="2">glutathione transferase</fullName>
        <ecNumber evidence="2">2.5.1.18</ecNumber>
    </recommendedName>
</protein>
<keyword evidence="3" id="KW-0216">Detoxification</keyword>
<dbReference type="InterPro" id="IPR004046">
    <property type="entry name" value="GST_C"/>
</dbReference>
<dbReference type="SUPFAM" id="SSF52833">
    <property type="entry name" value="Thioredoxin-like"/>
    <property type="match status" value="1"/>
</dbReference>
<dbReference type="Pfam" id="PF02798">
    <property type="entry name" value="GST_N"/>
    <property type="match status" value="1"/>
</dbReference>
<evidence type="ECO:0000313" key="10">
    <source>
        <dbReference type="Proteomes" id="UP001054252"/>
    </source>
</evidence>
<dbReference type="PROSITE" id="PS50405">
    <property type="entry name" value="GST_CTER"/>
    <property type="match status" value="1"/>
</dbReference>
<dbReference type="CDD" id="cd03185">
    <property type="entry name" value="GST_C_Tau"/>
    <property type="match status" value="1"/>
</dbReference>
<evidence type="ECO:0000259" key="7">
    <source>
        <dbReference type="PROSITE" id="PS50404"/>
    </source>
</evidence>
<evidence type="ECO:0000256" key="2">
    <source>
        <dbReference type="ARBA" id="ARBA00012452"/>
    </source>
</evidence>
<keyword evidence="4" id="KW-0808">Transferase</keyword>
<evidence type="ECO:0000259" key="8">
    <source>
        <dbReference type="PROSITE" id="PS50405"/>
    </source>
</evidence>